<gene>
    <name evidence="2" type="ORF">Glove_529g11</name>
</gene>
<evidence type="ECO:0000256" key="1">
    <source>
        <dbReference type="SAM" id="MobiDB-lite"/>
    </source>
</evidence>
<evidence type="ECO:0000313" key="3">
    <source>
        <dbReference type="Proteomes" id="UP000266861"/>
    </source>
</evidence>
<sequence>MHIAWDVAIAQLFLNPDVKGIMISENLLKKQIKINFVTKLQQKRPFRPKEGELDVEETLEEESEEEEEEGKSLKRRKTL</sequence>
<accession>A0A397GDP6</accession>
<dbReference type="AlphaFoldDB" id="A0A397GDP6"/>
<reference evidence="2 3" key="1">
    <citation type="submission" date="2018-08" db="EMBL/GenBank/DDBJ databases">
        <title>Genome and evolution of the arbuscular mycorrhizal fungus Diversispora epigaea (formerly Glomus versiforme) and its bacterial endosymbionts.</title>
        <authorList>
            <person name="Sun X."/>
            <person name="Fei Z."/>
            <person name="Harrison M."/>
        </authorList>
    </citation>
    <scope>NUCLEOTIDE SEQUENCE [LARGE SCALE GENOMIC DNA]</scope>
    <source>
        <strain evidence="2 3">IT104</strain>
    </source>
</reference>
<keyword evidence="3" id="KW-1185">Reference proteome</keyword>
<comment type="caution">
    <text evidence="2">The sequence shown here is derived from an EMBL/GenBank/DDBJ whole genome shotgun (WGS) entry which is preliminary data.</text>
</comment>
<feature type="compositionally biased region" description="Acidic residues" evidence="1">
    <location>
        <begin position="53"/>
        <end position="69"/>
    </location>
</feature>
<dbReference type="EMBL" id="PQFF01000454">
    <property type="protein sequence ID" value="RHZ49152.1"/>
    <property type="molecule type" value="Genomic_DNA"/>
</dbReference>
<proteinExistence type="predicted"/>
<organism evidence="2 3">
    <name type="scientific">Diversispora epigaea</name>
    <dbReference type="NCBI Taxonomy" id="1348612"/>
    <lineage>
        <taxon>Eukaryota</taxon>
        <taxon>Fungi</taxon>
        <taxon>Fungi incertae sedis</taxon>
        <taxon>Mucoromycota</taxon>
        <taxon>Glomeromycotina</taxon>
        <taxon>Glomeromycetes</taxon>
        <taxon>Diversisporales</taxon>
        <taxon>Diversisporaceae</taxon>
        <taxon>Diversispora</taxon>
    </lineage>
</organism>
<dbReference type="OrthoDB" id="2438260at2759"/>
<protein>
    <submittedName>
        <fullName evidence="2">Uncharacterized protein</fullName>
    </submittedName>
</protein>
<evidence type="ECO:0000313" key="2">
    <source>
        <dbReference type="EMBL" id="RHZ49152.1"/>
    </source>
</evidence>
<dbReference type="Proteomes" id="UP000266861">
    <property type="component" value="Unassembled WGS sequence"/>
</dbReference>
<feature type="region of interest" description="Disordered" evidence="1">
    <location>
        <begin position="44"/>
        <end position="79"/>
    </location>
</feature>
<name>A0A397GDP6_9GLOM</name>